<dbReference type="PANTHER" id="PTHR47424:SF3">
    <property type="entry name" value="REGULATORY PROTEIN GAL4"/>
    <property type="match status" value="1"/>
</dbReference>
<reference evidence="6 7" key="1">
    <citation type="submission" date="2016-07" db="EMBL/GenBank/DDBJ databases">
        <title>Pervasive Adenine N6-methylation of Active Genes in Fungi.</title>
        <authorList>
            <consortium name="DOE Joint Genome Institute"/>
            <person name="Mondo S.J."/>
            <person name="Dannebaum R.O."/>
            <person name="Kuo R.C."/>
            <person name="Labutti K."/>
            <person name="Haridas S."/>
            <person name="Kuo A."/>
            <person name="Salamov A."/>
            <person name="Ahrendt S.R."/>
            <person name="Lipzen A."/>
            <person name="Sullivan W."/>
            <person name="Andreopoulos W.B."/>
            <person name="Clum A."/>
            <person name="Lindquist E."/>
            <person name="Daum C."/>
            <person name="Ramamoorthy G.K."/>
            <person name="Gryganskyi A."/>
            <person name="Culley D."/>
            <person name="Magnuson J.K."/>
            <person name="James T.Y."/>
            <person name="O'Malley M.A."/>
            <person name="Stajich J.E."/>
            <person name="Spatafora J.W."/>
            <person name="Visel A."/>
            <person name="Grigoriev I.V."/>
        </authorList>
    </citation>
    <scope>NUCLEOTIDE SEQUENCE [LARGE SCALE GENOMIC DNA]</scope>
    <source>
        <strain evidence="6 7">CBS 931.73</strain>
    </source>
</reference>
<gene>
    <name evidence="6" type="ORF">K493DRAFT_219008</name>
</gene>
<feature type="domain" description="Zn(2)-C6 fungal-type" evidence="5">
    <location>
        <begin position="15"/>
        <end position="45"/>
    </location>
</feature>
<name>A0A1Y1YCA5_9FUNG</name>
<dbReference type="Gene3D" id="4.10.240.10">
    <property type="entry name" value="Zn(2)-C6 fungal-type DNA-binding domain"/>
    <property type="match status" value="1"/>
</dbReference>
<dbReference type="InterPro" id="IPR020448">
    <property type="entry name" value="Maltose_ferment_reg_DNA-bd"/>
</dbReference>
<dbReference type="CDD" id="cd00067">
    <property type="entry name" value="GAL4"/>
    <property type="match status" value="1"/>
</dbReference>
<dbReference type="SMART" id="SM00066">
    <property type="entry name" value="GAL4"/>
    <property type="match status" value="1"/>
</dbReference>
<sequence>MTSGDESKRQRVSRACDHCRRKKVRCDGVQPCCGHCKILNIECTYLDVTKKR</sequence>
<dbReference type="GO" id="GO:0000435">
    <property type="term" value="P:positive regulation of transcription from RNA polymerase II promoter by galactose"/>
    <property type="evidence" value="ECO:0007669"/>
    <property type="project" value="TreeGrafter"/>
</dbReference>
<dbReference type="GO" id="GO:0005634">
    <property type="term" value="C:nucleus"/>
    <property type="evidence" value="ECO:0007669"/>
    <property type="project" value="InterPro"/>
</dbReference>
<dbReference type="InterPro" id="IPR036864">
    <property type="entry name" value="Zn2-C6_fun-type_DNA-bd_sf"/>
</dbReference>
<evidence type="ECO:0000313" key="6">
    <source>
        <dbReference type="EMBL" id="ORX95565.1"/>
    </source>
</evidence>
<keyword evidence="4" id="KW-0539">Nucleus</keyword>
<dbReference type="AlphaFoldDB" id="A0A1Y1YCA5"/>
<keyword evidence="3" id="KW-0804">Transcription</keyword>
<dbReference type="InterPro" id="IPR051127">
    <property type="entry name" value="Fungal_SecMet_Regulators"/>
</dbReference>
<keyword evidence="2" id="KW-0238">DNA-binding</keyword>
<dbReference type="PANTHER" id="PTHR47424">
    <property type="entry name" value="REGULATORY PROTEIN GAL4"/>
    <property type="match status" value="1"/>
</dbReference>
<dbReference type="GO" id="GO:0008270">
    <property type="term" value="F:zinc ion binding"/>
    <property type="evidence" value="ECO:0007669"/>
    <property type="project" value="InterPro"/>
</dbReference>
<dbReference type="InParanoid" id="A0A1Y1YCA5"/>
<comment type="caution">
    <text evidence="6">The sequence shown here is derived from an EMBL/GenBank/DDBJ whole genome shotgun (WGS) entry which is preliminary data.</text>
</comment>
<dbReference type="PRINTS" id="PR00054">
    <property type="entry name" value="FUNGALZNCYS"/>
</dbReference>
<dbReference type="EMBL" id="MCFE01000172">
    <property type="protein sequence ID" value="ORX95565.1"/>
    <property type="molecule type" value="Genomic_DNA"/>
</dbReference>
<protein>
    <recommendedName>
        <fullName evidence="5">Zn(2)-C6 fungal-type domain-containing protein</fullName>
    </recommendedName>
</protein>
<dbReference type="GO" id="GO:0000981">
    <property type="term" value="F:DNA-binding transcription factor activity, RNA polymerase II-specific"/>
    <property type="evidence" value="ECO:0007669"/>
    <property type="project" value="InterPro"/>
</dbReference>
<dbReference type="OrthoDB" id="10261408at2759"/>
<dbReference type="Pfam" id="PF00172">
    <property type="entry name" value="Zn_clus"/>
    <property type="match status" value="1"/>
</dbReference>
<dbReference type="InterPro" id="IPR001138">
    <property type="entry name" value="Zn2Cys6_DnaBD"/>
</dbReference>
<evidence type="ECO:0000259" key="5">
    <source>
        <dbReference type="PROSITE" id="PS50048"/>
    </source>
</evidence>
<dbReference type="GO" id="GO:0000978">
    <property type="term" value="F:RNA polymerase II cis-regulatory region sequence-specific DNA binding"/>
    <property type="evidence" value="ECO:0007669"/>
    <property type="project" value="TreeGrafter"/>
</dbReference>
<dbReference type="STRING" id="1314790.A0A1Y1YCA5"/>
<accession>A0A1Y1YCA5</accession>
<keyword evidence="7" id="KW-1185">Reference proteome</keyword>
<dbReference type="Proteomes" id="UP000193498">
    <property type="component" value="Unassembled WGS sequence"/>
</dbReference>
<organism evidence="6 7">
    <name type="scientific">Basidiobolus meristosporus CBS 931.73</name>
    <dbReference type="NCBI Taxonomy" id="1314790"/>
    <lineage>
        <taxon>Eukaryota</taxon>
        <taxon>Fungi</taxon>
        <taxon>Fungi incertae sedis</taxon>
        <taxon>Zoopagomycota</taxon>
        <taxon>Entomophthoromycotina</taxon>
        <taxon>Basidiobolomycetes</taxon>
        <taxon>Basidiobolales</taxon>
        <taxon>Basidiobolaceae</taxon>
        <taxon>Basidiobolus</taxon>
    </lineage>
</organism>
<evidence type="ECO:0000313" key="7">
    <source>
        <dbReference type="Proteomes" id="UP000193498"/>
    </source>
</evidence>
<evidence type="ECO:0000256" key="2">
    <source>
        <dbReference type="ARBA" id="ARBA00023125"/>
    </source>
</evidence>
<proteinExistence type="predicted"/>
<dbReference type="PROSITE" id="PS50048">
    <property type="entry name" value="ZN2_CY6_FUNGAL_2"/>
    <property type="match status" value="1"/>
</dbReference>
<feature type="non-terminal residue" evidence="6">
    <location>
        <position position="52"/>
    </location>
</feature>
<keyword evidence="1" id="KW-0805">Transcription regulation</keyword>
<dbReference type="PROSITE" id="PS00463">
    <property type="entry name" value="ZN2_CY6_FUNGAL_1"/>
    <property type="match status" value="1"/>
</dbReference>
<evidence type="ECO:0000256" key="3">
    <source>
        <dbReference type="ARBA" id="ARBA00023163"/>
    </source>
</evidence>
<dbReference type="SUPFAM" id="SSF57701">
    <property type="entry name" value="Zn2/Cys6 DNA-binding domain"/>
    <property type="match status" value="1"/>
</dbReference>
<evidence type="ECO:0000256" key="1">
    <source>
        <dbReference type="ARBA" id="ARBA00023015"/>
    </source>
</evidence>
<evidence type="ECO:0000256" key="4">
    <source>
        <dbReference type="ARBA" id="ARBA00023242"/>
    </source>
</evidence>